<dbReference type="PANTHER" id="PTHR43652">
    <property type="entry name" value="BASIC AMINO ACID ANTIPORTER YFCC-RELATED"/>
    <property type="match status" value="1"/>
</dbReference>
<feature type="transmembrane region" description="Helical" evidence="5">
    <location>
        <begin position="116"/>
        <end position="133"/>
    </location>
</feature>
<feature type="transmembrane region" description="Helical" evidence="5">
    <location>
        <begin position="327"/>
        <end position="349"/>
    </location>
</feature>
<feature type="transmembrane region" description="Helical" evidence="5">
    <location>
        <begin position="401"/>
        <end position="430"/>
    </location>
</feature>
<dbReference type="RefSeq" id="WP_376945120.1">
    <property type="nucleotide sequence ID" value="NZ_CP171449.1"/>
</dbReference>
<protein>
    <submittedName>
        <fullName evidence="6">SLC13 family permease</fullName>
    </submittedName>
</protein>
<evidence type="ECO:0000256" key="2">
    <source>
        <dbReference type="ARBA" id="ARBA00022692"/>
    </source>
</evidence>
<gene>
    <name evidence="6" type="ORF">ACFFGX_09355</name>
</gene>
<keyword evidence="3 5" id="KW-1133">Transmembrane helix</keyword>
<evidence type="ECO:0000256" key="1">
    <source>
        <dbReference type="ARBA" id="ARBA00004141"/>
    </source>
</evidence>
<evidence type="ECO:0000313" key="7">
    <source>
        <dbReference type="Proteomes" id="UP001589891"/>
    </source>
</evidence>
<reference evidence="6 7" key="1">
    <citation type="submission" date="2024-09" db="EMBL/GenBank/DDBJ databases">
        <authorList>
            <person name="Sun Q."/>
            <person name="Mori K."/>
        </authorList>
    </citation>
    <scope>NUCLEOTIDE SEQUENCE [LARGE SCALE GENOMIC DNA]</scope>
    <source>
        <strain evidence="6 7">NCAIM B.01794</strain>
    </source>
</reference>
<accession>A0ABV6SJU1</accession>
<dbReference type="InterPro" id="IPR001898">
    <property type="entry name" value="SLC13A/DASS"/>
</dbReference>
<name>A0ABV6SJU1_AZOPA</name>
<dbReference type="PANTHER" id="PTHR43652:SF2">
    <property type="entry name" value="BASIC AMINO ACID ANTIPORTER YFCC-RELATED"/>
    <property type="match status" value="1"/>
</dbReference>
<keyword evidence="2 5" id="KW-0812">Transmembrane</keyword>
<feature type="transmembrane region" description="Helical" evidence="5">
    <location>
        <begin position="253"/>
        <end position="273"/>
    </location>
</feature>
<evidence type="ECO:0000256" key="3">
    <source>
        <dbReference type="ARBA" id="ARBA00022989"/>
    </source>
</evidence>
<evidence type="ECO:0000256" key="5">
    <source>
        <dbReference type="SAM" id="Phobius"/>
    </source>
</evidence>
<comment type="caution">
    <text evidence="6">The sequence shown here is derived from an EMBL/GenBank/DDBJ whole genome shotgun (WGS) entry which is preliminary data.</text>
</comment>
<feature type="transmembrane region" description="Helical" evidence="5">
    <location>
        <begin position="285"/>
        <end position="307"/>
    </location>
</feature>
<proteinExistence type="predicted"/>
<dbReference type="Proteomes" id="UP001589891">
    <property type="component" value="Unassembled WGS sequence"/>
</dbReference>
<feature type="transmembrane region" description="Helical" evidence="5">
    <location>
        <begin position="49"/>
        <end position="70"/>
    </location>
</feature>
<feature type="transmembrane region" description="Helical" evidence="5">
    <location>
        <begin position="140"/>
        <end position="162"/>
    </location>
</feature>
<organism evidence="6 7">
    <name type="scientific">Azorhizophilus paspali</name>
    <name type="common">Azotobacter paspali</name>
    <dbReference type="NCBI Taxonomy" id="69963"/>
    <lineage>
        <taxon>Bacteria</taxon>
        <taxon>Pseudomonadati</taxon>
        <taxon>Pseudomonadota</taxon>
        <taxon>Gammaproteobacteria</taxon>
        <taxon>Pseudomonadales</taxon>
        <taxon>Pseudomonadaceae</taxon>
        <taxon>Azorhizophilus</taxon>
    </lineage>
</organism>
<dbReference type="EMBL" id="JBHLSS010000051">
    <property type="protein sequence ID" value="MFC0709783.1"/>
    <property type="molecule type" value="Genomic_DNA"/>
</dbReference>
<feature type="transmembrane region" description="Helical" evidence="5">
    <location>
        <begin position="182"/>
        <end position="210"/>
    </location>
</feature>
<feature type="transmembrane region" description="Helical" evidence="5">
    <location>
        <begin position="91"/>
        <end position="110"/>
    </location>
</feature>
<comment type="subcellular location">
    <subcellularLocation>
        <location evidence="1">Membrane</location>
        <topology evidence="1">Multi-pass membrane protein</topology>
    </subcellularLocation>
</comment>
<feature type="transmembrane region" description="Helical" evidence="5">
    <location>
        <begin position="361"/>
        <end position="381"/>
    </location>
</feature>
<evidence type="ECO:0000313" key="6">
    <source>
        <dbReference type="EMBL" id="MFC0709783.1"/>
    </source>
</evidence>
<feature type="transmembrane region" description="Helical" evidence="5">
    <location>
        <begin position="6"/>
        <end position="22"/>
    </location>
</feature>
<keyword evidence="4 5" id="KW-0472">Membrane</keyword>
<feature type="transmembrane region" description="Helical" evidence="5">
    <location>
        <begin position="27"/>
        <end position="43"/>
    </location>
</feature>
<dbReference type="Pfam" id="PF00939">
    <property type="entry name" value="Na_sulph_symp"/>
    <property type="match status" value="1"/>
</dbReference>
<dbReference type="InterPro" id="IPR051679">
    <property type="entry name" value="DASS-Related_Transporters"/>
</dbReference>
<sequence length="432" mass="45212">MMEETWTSAALVALTIGLWATARLPEYLVALLFFAAAAILRLAPPDVLFSGFSSAAFWLVLSGFVLGTAIRKVGLADRIARTLAIHLAGSWPRLVGGVVLLSYALAFVMPSNMGRIALLMPIVMALAERAGLAEGSRGRIALALAVGFGTFQLSASILPANVPNLVMVGAAESAFGVHLSYLPYLLLHAPVLGVLKGVALVACLCLLFPARPRPIEEPPPAEALSRDEKRLGSLLIATLALWMSDAVHGVSPAWIGLAAACLCLLPRIGFLNGEEFAAGVNARTCIYIAGILSLAAFVSYSGLGTVIGEWLLRILPLDPARPENGFGALVGLASALNFAVTANGVPALFTPLAQSLADASGLPLLTVLMAQVIGYATPLLPYQAAPIVVAMGMGQVPAKDGIRLCLALAAITFFLLVPLDHGWFVLLGWIPR</sequence>
<keyword evidence="7" id="KW-1185">Reference proteome</keyword>
<evidence type="ECO:0000256" key="4">
    <source>
        <dbReference type="ARBA" id="ARBA00023136"/>
    </source>
</evidence>